<dbReference type="RefSeq" id="WP_099621517.1">
    <property type="nucleotide sequence ID" value="NZ_CP024201.1"/>
</dbReference>
<dbReference type="InterPro" id="IPR003423">
    <property type="entry name" value="OMP_efflux"/>
</dbReference>
<dbReference type="Gene3D" id="1.20.1600.10">
    <property type="entry name" value="Outer membrane efflux proteins (OEP)"/>
    <property type="match status" value="1"/>
</dbReference>
<evidence type="ECO:0000256" key="8">
    <source>
        <dbReference type="SAM" id="Coils"/>
    </source>
</evidence>
<dbReference type="SUPFAM" id="SSF56954">
    <property type="entry name" value="Outer membrane efflux proteins (OEP)"/>
    <property type="match status" value="1"/>
</dbReference>
<evidence type="ECO:0000256" key="9">
    <source>
        <dbReference type="SAM" id="SignalP"/>
    </source>
</evidence>
<dbReference type="EMBL" id="CP024201">
    <property type="protein sequence ID" value="ATQ42260.1"/>
    <property type="molecule type" value="Genomic_DNA"/>
</dbReference>
<feature type="chain" id="PRO_5013648995" evidence="9">
    <location>
        <begin position="26"/>
        <end position="490"/>
    </location>
</feature>
<dbReference type="GO" id="GO:0015288">
    <property type="term" value="F:porin activity"/>
    <property type="evidence" value="ECO:0007669"/>
    <property type="project" value="TreeGrafter"/>
</dbReference>
<keyword evidence="6" id="KW-0472">Membrane</keyword>
<gene>
    <name evidence="10" type="ORF">CSW64_07430</name>
</gene>
<keyword evidence="7" id="KW-0998">Cell outer membrane</keyword>
<dbReference type="AlphaFoldDB" id="A0A2D2AW79"/>
<keyword evidence="4" id="KW-1134">Transmembrane beta strand</keyword>
<keyword evidence="11" id="KW-1185">Reference proteome</keyword>
<evidence type="ECO:0000256" key="6">
    <source>
        <dbReference type="ARBA" id="ARBA00023136"/>
    </source>
</evidence>
<keyword evidence="8" id="KW-0175">Coiled coil</keyword>
<dbReference type="InterPro" id="IPR051906">
    <property type="entry name" value="TolC-like"/>
</dbReference>
<dbReference type="GO" id="GO:0009279">
    <property type="term" value="C:cell outer membrane"/>
    <property type="evidence" value="ECO:0007669"/>
    <property type="project" value="UniProtKB-SubCell"/>
</dbReference>
<name>A0A2D2AW79_9CAUL</name>
<evidence type="ECO:0000313" key="11">
    <source>
        <dbReference type="Proteomes" id="UP000228945"/>
    </source>
</evidence>
<dbReference type="OrthoDB" id="188180at2"/>
<reference evidence="10 11" key="1">
    <citation type="submission" date="2017-10" db="EMBL/GenBank/DDBJ databases">
        <title>Genome sequence of Caulobacter mirabilis FWC38.</title>
        <authorList>
            <person name="Fiebig A."/>
            <person name="Crosson S."/>
        </authorList>
    </citation>
    <scope>NUCLEOTIDE SEQUENCE [LARGE SCALE GENOMIC DNA]</scope>
    <source>
        <strain evidence="10 11">FWC 38</strain>
    </source>
</reference>
<dbReference type="GO" id="GO:1990281">
    <property type="term" value="C:efflux pump complex"/>
    <property type="evidence" value="ECO:0007669"/>
    <property type="project" value="TreeGrafter"/>
</dbReference>
<protein>
    <submittedName>
        <fullName evidence="10">Transporter</fullName>
    </submittedName>
</protein>
<dbReference type="Proteomes" id="UP000228945">
    <property type="component" value="Chromosome"/>
</dbReference>
<sequence length="490" mass="53598">MRTRCSPLLLLALALSVSTAGVASAQALSPVPSPPSNPVPNGPAVPLGLTEAVAIGLRDNRSLKSAYLERVVQKFDLAVAERRFVPVARITARVTEARSDAPNRDSTEAAGGVEGSWLLPTGGTIGFSWGRLERLDARSTDRRDTSSLSLTQPLLRGGGWDVAMAPLRSARIRERINKLSLESTVSNTVSTIIFSYRTLLQSQEQVRLAELSLERTKVLLETNKALIEAGRMAAADLVQTESGLANQEVSVLSAYRQRESAQLALLRLLALDPRTNVVAVDDVKVERVDIDLDRVLALGFDSRLDILSQRLTLDEARQGLMLAKNNRLWDVSLTASTGRSEVIDPILGPRTPLDDTTVGVRVGIPLGDYGPKAAELRAETAVRTAELRYEELSQAIEAQIRDAVQTVDMNWRQLEAARRARDLAARALDLQQEKLKVGRASNFEVLSFQDSLRNADAQELNARISYLNALTALDQQIGSTLETWRINLND</sequence>
<dbReference type="PANTHER" id="PTHR30026:SF20">
    <property type="entry name" value="OUTER MEMBRANE PROTEIN TOLC"/>
    <property type="match status" value="1"/>
</dbReference>
<comment type="subcellular location">
    <subcellularLocation>
        <location evidence="1">Cell outer membrane</location>
    </subcellularLocation>
</comment>
<organism evidence="10 11">
    <name type="scientific">Caulobacter mirabilis</name>
    <dbReference type="NCBI Taxonomy" id="69666"/>
    <lineage>
        <taxon>Bacteria</taxon>
        <taxon>Pseudomonadati</taxon>
        <taxon>Pseudomonadota</taxon>
        <taxon>Alphaproteobacteria</taxon>
        <taxon>Caulobacterales</taxon>
        <taxon>Caulobacteraceae</taxon>
        <taxon>Caulobacter</taxon>
    </lineage>
</organism>
<comment type="similarity">
    <text evidence="2">Belongs to the outer membrane factor (OMF) (TC 1.B.17) family.</text>
</comment>
<dbReference type="PANTHER" id="PTHR30026">
    <property type="entry name" value="OUTER MEMBRANE PROTEIN TOLC"/>
    <property type="match status" value="1"/>
</dbReference>
<accession>A0A2D2AW79</accession>
<evidence type="ECO:0000256" key="1">
    <source>
        <dbReference type="ARBA" id="ARBA00004442"/>
    </source>
</evidence>
<dbReference type="KEGG" id="cmb:CSW64_07430"/>
<evidence type="ECO:0000313" key="10">
    <source>
        <dbReference type="EMBL" id="ATQ42260.1"/>
    </source>
</evidence>
<evidence type="ECO:0000256" key="4">
    <source>
        <dbReference type="ARBA" id="ARBA00022452"/>
    </source>
</evidence>
<dbReference type="GO" id="GO:0015562">
    <property type="term" value="F:efflux transmembrane transporter activity"/>
    <property type="evidence" value="ECO:0007669"/>
    <property type="project" value="InterPro"/>
</dbReference>
<dbReference type="Pfam" id="PF02321">
    <property type="entry name" value="OEP"/>
    <property type="match status" value="2"/>
</dbReference>
<feature type="coiled-coil region" evidence="8">
    <location>
        <begin position="382"/>
        <end position="434"/>
    </location>
</feature>
<proteinExistence type="inferred from homology"/>
<keyword evidence="9" id="KW-0732">Signal</keyword>
<evidence type="ECO:0000256" key="3">
    <source>
        <dbReference type="ARBA" id="ARBA00022448"/>
    </source>
</evidence>
<keyword evidence="5" id="KW-0812">Transmembrane</keyword>
<evidence type="ECO:0000256" key="7">
    <source>
        <dbReference type="ARBA" id="ARBA00023237"/>
    </source>
</evidence>
<feature type="signal peptide" evidence="9">
    <location>
        <begin position="1"/>
        <end position="25"/>
    </location>
</feature>
<evidence type="ECO:0000256" key="2">
    <source>
        <dbReference type="ARBA" id="ARBA00007613"/>
    </source>
</evidence>
<evidence type="ECO:0000256" key="5">
    <source>
        <dbReference type="ARBA" id="ARBA00022692"/>
    </source>
</evidence>
<keyword evidence="3" id="KW-0813">Transport</keyword>